<dbReference type="InterPro" id="IPR000725">
    <property type="entry name" value="Olfact_rcpt"/>
</dbReference>
<keyword evidence="11" id="KW-1185">Reference proteome</keyword>
<feature type="transmembrane region" description="Helical" evidence="8">
    <location>
        <begin position="160"/>
        <end position="178"/>
    </location>
</feature>
<dbReference type="GO" id="GO:0005886">
    <property type="term" value="C:plasma membrane"/>
    <property type="evidence" value="ECO:0007669"/>
    <property type="project" value="UniProtKB-ARBA"/>
</dbReference>
<evidence type="ECO:0000256" key="4">
    <source>
        <dbReference type="ARBA" id="ARBA00023040"/>
    </source>
</evidence>
<evidence type="ECO:0000256" key="5">
    <source>
        <dbReference type="ARBA" id="ARBA00023136"/>
    </source>
</evidence>
<proteinExistence type="predicted"/>
<keyword evidence="5 8" id="KW-0472">Membrane</keyword>
<dbReference type="SUPFAM" id="SSF81321">
    <property type="entry name" value="Family A G protein-coupled receptor-like"/>
    <property type="match status" value="1"/>
</dbReference>
<dbReference type="PRINTS" id="PR00245">
    <property type="entry name" value="OLFACTORYR"/>
</dbReference>
<dbReference type="EMBL" id="JAATJV010159287">
    <property type="protein sequence ID" value="MBZ3871033.1"/>
    <property type="molecule type" value="Genomic_DNA"/>
</dbReference>
<organism evidence="10 11">
    <name type="scientific">Sciurus carolinensis</name>
    <name type="common">Eastern gray squirrel</name>
    <dbReference type="NCBI Taxonomy" id="30640"/>
    <lineage>
        <taxon>Eukaryota</taxon>
        <taxon>Metazoa</taxon>
        <taxon>Chordata</taxon>
        <taxon>Craniata</taxon>
        <taxon>Vertebrata</taxon>
        <taxon>Euteleostomi</taxon>
        <taxon>Mammalia</taxon>
        <taxon>Eutheria</taxon>
        <taxon>Euarchontoglires</taxon>
        <taxon>Glires</taxon>
        <taxon>Rodentia</taxon>
        <taxon>Sciuromorpha</taxon>
        <taxon>Sciuridae</taxon>
        <taxon>Sciurinae</taxon>
        <taxon>Sciurini</taxon>
        <taxon>Sciurus</taxon>
    </lineage>
</organism>
<reference evidence="10" key="1">
    <citation type="submission" date="2020-03" db="EMBL/GenBank/DDBJ databases">
        <title>Studies in the Genomics of Life Span.</title>
        <authorList>
            <person name="Glass D."/>
        </authorList>
    </citation>
    <scope>NUCLEOTIDE SEQUENCE</scope>
    <source>
        <strain evidence="10">SUZIE</strain>
        <tissue evidence="10">Muscle</tissue>
    </source>
</reference>
<evidence type="ECO:0000256" key="6">
    <source>
        <dbReference type="ARBA" id="ARBA00023170"/>
    </source>
</evidence>
<evidence type="ECO:0000259" key="9">
    <source>
        <dbReference type="PROSITE" id="PS50262"/>
    </source>
</evidence>
<evidence type="ECO:0000313" key="10">
    <source>
        <dbReference type="EMBL" id="MBZ3871033.1"/>
    </source>
</evidence>
<dbReference type="GO" id="GO:0004930">
    <property type="term" value="F:G protein-coupled receptor activity"/>
    <property type="evidence" value="ECO:0007669"/>
    <property type="project" value="UniProtKB-KW"/>
</dbReference>
<dbReference type="PROSITE" id="PS50262">
    <property type="entry name" value="G_PROTEIN_RECEP_F1_2"/>
    <property type="match status" value="1"/>
</dbReference>
<feature type="transmembrane region" description="Helical" evidence="8">
    <location>
        <begin position="127"/>
        <end position="148"/>
    </location>
</feature>
<keyword evidence="2 8" id="KW-0812">Transmembrane</keyword>
<evidence type="ECO:0000256" key="7">
    <source>
        <dbReference type="ARBA" id="ARBA00023224"/>
    </source>
</evidence>
<keyword evidence="3 8" id="KW-1133">Transmembrane helix</keyword>
<dbReference type="Proteomes" id="UP001166674">
    <property type="component" value="Unassembled WGS sequence"/>
</dbReference>
<feature type="domain" description="G-protein coupled receptors family 1 profile" evidence="9">
    <location>
        <begin position="1"/>
        <end position="187"/>
    </location>
</feature>
<dbReference type="AlphaFoldDB" id="A0AA41SPA8"/>
<evidence type="ECO:0000256" key="1">
    <source>
        <dbReference type="ARBA" id="ARBA00004141"/>
    </source>
</evidence>
<accession>A0AA41SPA8</accession>
<name>A0AA41SPA8_SCICA</name>
<dbReference type="Gene3D" id="1.20.1070.10">
    <property type="entry name" value="Rhodopsin 7-helix transmembrane proteins"/>
    <property type="match status" value="1"/>
</dbReference>
<feature type="transmembrane region" description="Helical" evidence="8">
    <location>
        <begin position="20"/>
        <end position="39"/>
    </location>
</feature>
<keyword evidence="6 10" id="KW-0675">Receptor</keyword>
<evidence type="ECO:0000256" key="2">
    <source>
        <dbReference type="ARBA" id="ARBA00022692"/>
    </source>
</evidence>
<evidence type="ECO:0000256" key="3">
    <source>
        <dbReference type="ARBA" id="ARBA00022989"/>
    </source>
</evidence>
<dbReference type="InterPro" id="IPR050427">
    <property type="entry name" value="Olfactory_Receptors"/>
</dbReference>
<comment type="caution">
    <text evidence="10">The sequence shown here is derived from an EMBL/GenBank/DDBJ whole genome shotgun (WGS) entry which is preliminary data.</text>
</comment>
<sequence>MVDSLSESTAISLEDCMTQLFAEHFFGGVGIILLMVMACDPYVAICKPLDYSSILSPRVCCLMVGGSWVGRSMHVTIQFLFMYRIPFCGPNVINHFMCDLFHLLTIACIDTQTLGLLVILNSGAMCMAIFLTLITSYVAILCSLKSYSSEGRHKALSTCGSHLSVVMLFFMPCIFLYLRPVAIYPID</sequence>
<gene>
    <name evidence="10" type="ORF">SUZIE_110915</name>
</gene>
<dbReference type="InterPro" id="IPR017452">
    <property type="entry name" value="GPCR_Rhodpsn_7TM"/>
</dbReference>
<evidence type="ECO:0000256" key="8">
    <source>
        <dbReference type="SAM" id="Phobius"/>
    </source>
</evidence>
<protein>
    <submittedName>
        <fullName evidence="10">Olfactory receptor 4C6</fullName>
    </submittedName>
</protein>
<keyword evidence="7" id="KW-0807">Transducer</keyword>
<dbReference type="Pfam" id="PF13853">
    <property type="entry name" value="7tm_4"/>
    <property type="match status" value="1"/>
</dbReference>
<keyword evidence="4" id="KW-0297">G-protein coupled receptor</keyword>
<dbReference type="GO" id="GO:0004984">
    <property type="term" value="F:olfactory receptor activity"/>
    <property type="evidence" value="ECO:0007669"/>
    <property type="project" value="InterPro"/>
</dbReference>
<feature type="transmembrane region" description="Helical" evidence="8">
    <location>
        <begin position="59"/>
        <end position="81"/>
    </location>
</feature>
<evidence type="ECO:0000313" key="11">
    <source>
        <dbReference type="Proteomes" id="UP001166674"/>
    </source>
</evidence>
<comment type="subcellular location">
    <subcellularLocation>
        <location evidence="1">Membrane</location>
        <topology evidence="1">Multi-pass membrane protein</topology>
    </subcellularLocation>
</comment>
<dbReference type="PANTHER" id="PTHR48002">
    <property type="entry name" value="OLFACTORY RECEPTOR"/>
    <property type="match status" value="1"/>
</dbReference>